<dbReference type="EMBL" id="PXOG01000279">
    <property type="protein sequence ID" value="RGP62892.1"/>
    <property type="molecule type" value="Genomic_DNA"/>
</dbReference>
<dbReference type="Proteomes" id="UP000266234">
    <property type="component" value="Unassembled WGS sequence"/>
</dbReference>
<comment type="caution">
    <text evidence="2">The sequence shown here is derived from an EMBL/GenBank/DDBJ whole genome shotgun (WGS) entry which is preliminary data.</text>
</comment>
<name>A0A395RST5_9HYPO</name>
<dbReference type="AlphaFoldDB" id="A0A395RST5"/>
<evidence type="ECO:0000256" key="1">
    <source>
        <dbReference type="SAM" id="MobiDB-lite"/>
    </source>
</evidence>
<dbReference type="OrthoDB" id="4995828at2759"/>
<gene>
    <name evidence="2" type="ORF">FLONG3_10114</name>
</gene>
<feature type="compositionally biased region" description="Polar residues" evidence="1">
    <location>
        <begin position="1"/>
        <end position="10"/>
    </location>
</feature>
<sequence length="304" mass="34353">MSTPQSSSFATAEFITENPGKPVPQKPVRRRGLNDQIRWVRSWMAKLPQGDEDWDNNRPSTPEDILRLHDRLTISHIGSRRNMDWHTLLDTYAAASRGFEPGRETQTHCMVMVALCHVAHSQGLTTDEVMTAMAKCVSGGSDTLRSKRFALPKCVQIGDELAEVLGPRAYELPLRVSAYFTFGQHFTAECFPILRRESAFAHRPKTNLPSEILRIPNLVYDVCDGKVRANREGPRAWSDEGEGEIEIEVKFKGVNDKINRQPGEYQMEHHLQRRHRTRHDTHYEIGALSVNSIQAPGGGGCKEI</sequence>
<evidence type="ECO:0000313" key="2">
    <source>
        <dbReference type="EMBL" id="RGP62892.1"/>
    </source>
</evidence>
<feature type="region of interest" description="Disordered" evidence="1">
    <location>
        <begin position="1"/>
        <end position="30"/>
    </location>
</feature>
<evidence type="ECO:0000313" key="3">
    <source>
        <dbReference type="Proteomes" id="UP000266234"/>
    </source>
</evidence>
<accession>A0A395RST5</accession>
<protein>
    <submittedName>
        <fullName evidence="2">Uncharacterized protein</fullName>
    </submittedName>
</protein>
<proteinExistence type="predicted"/>
<reference evidence="2 3" key="1">
    <citation type="journal article" date="2018" name="PLoS Pathog.">
        <title>Evolution of structural diversity of trichothecenes, a family of toxins produced by plant pathogenic and entomopathogenic fungi.</title>
        <authorList>
            <person name="Proctor R.H."/>
            <person name="McCormick S.P."/>
            <person name="Kim H.S."/>
            <person name="Cardoza R.E."/>
            <person name="Stanley A.M."/>
            <person name="Lindo L."/>
            <person name="Kelly A."/>
            <person name="Brown D.W."/>
            <person name="Lee T."/>
            <person name="Vaughan M.M."/>
            <person name="Alexander N.J."/>
            <person name="Busman M."/>
            <person name="Gutierrez S."/>
        </authorList>
    </citation>
    <scope>NUCLEOTIDE SEQUENCE [LARGE SCALE GENOMIC DNA]</scope>
    <source>
        <strain evidence="2 3">NRRL 20695</strain>
    </source>
</reference>
<keyword evidence="3" id="KW-1185">Reference proteome</keyword>
<organism evidence="2 3">
    <name type="scientific">Fusarium longipes</name>
    <dbReference type="NCBI Taxonomy" id="694270"/>
    <lineage>
        <taxon>Eukaryota</taxon>
        <taxon>Fungi</taxon>
        <taxon>Dikarya</taxon>
        <taxon>Ascomycota</taxon>
        <taxon>Pezizomycotina</taxon>
        <taxon>Sordariomycetes</taxon>
        <taxon>Hypocreomycetidae</taxon>
        <taxon>Hypocreales</taxon>
        <taxon>Nectriaceae</taxon>
        <taxon>Fusarium</taxon>
    </lineage>
</organism>